<name>A0A931HYK8_9HYPH</name>
<dbReference type="Pfam" id="PF00561">
    <property type="entry name" value="Abhydrolase_1"/>
    <property type="match status" value="1"/>
</dbReference>
<dbReference type="RefSeq" id="WP_197310124.1">
    <property type="nucleotide sequence ID" value="NZ_JADZLT010000040.1"/>
</dbReference>
<accession>A0A931HYK8</accession>
<dbReference type="SUPFAM" id="SSF53474">
    <property type="entry name" value="alpha/beta-Hydrolases"/>
    <property type="match status" value="1"/>
</dbReference>
<gene>
    <name evidence="2" type="ORF">I5731_04370</name>
</gene>
<evidence type="ECO:0000259" key="1">
    <source>
        <dbReference type="Pfam" id="PF00561"/>
    </source>
</evidence>
<evidence type="ECO:0000313" key="2">
    <source>
        <dbReference type="EMBL" id="MBH0237047.1"/>
    </source>
</evidence>
<dbReference type="EMBL" id="JADZLT010000040">
    <property type="protein sequence ID" value="MBH0237047.1"/>
    <property type="molecule type" value="Genomic_DNA"/>
</dbReference>
<dbReference type="InterPro" id="IPR029058">
    <property type="entry name" value="AB_hydrolase_fold"/>
</dbReference>
<dbReference type="Proteomes" id="UP000631694">
    <property type="component" value="Unassembled WGS sequence"/>
</dbReference>
<dbReference type="InterPro" id="IPR000073">
    <property type="entry name" value="AB_hydrolase_1"/>
</dbReference>
<feature type="domain" description="AB hydrolase-1" evidence="1">
    <location>
        <begin position="29"/>
        <end position="119"/>
    </location>
</feature>
<dbReference type="InterPro" id="IPR050266">
    <property type="entry name" value="AB_hydrolase_sf"/>
</dbReference>
<protein>
    <submittedName>
        <fullName evidence="2">Alpha/beta hydrolase</fullName>
    </submittedName>
</protein>
<organism evidence="2 3">
    <name type="scientific">Methylobrevis albus</name>
    <dbReference type="NCBI Taxonomy" id="2793297"/>
    <lineage>
        <taxon>Bacteria</taxon>
        <taxon>Pseudomonadati</taxon>
        <taxon>Pseudomonadota</taxon>
        <taxon>Alphaproteobacteria</taxon>
        <taxon>Hyphomicrobiales</taxon>
        <taxon>Pleomorphomonadaceae</taxon>
        <taxon>Methylobrevis</taxon>
    </lineage>
</organism>
<dbReference type="AlphaFoldDB" id="A0A931HYK8"/>
<reference evidence="2" key="1">
    <citation type="submission" date="2020-12" db="EMBL/GenBank/DDBJ databases">
        <title>Methylobrevis albus sp. nov., isolated from fresh water lack sediment.</title>
        <authorList>
            <person name="Zou Q."/>
        </authorList>
    </citation>
    <scope>NUCLEOTIDE SEQUENCE</scope>
    <source>
        <strain evidence="2">L22</strain>
    </source>
</reference>
<dbReference type="PANTHER" id="PTHR43798">
    <property type="entry name" value="MONOACYLGLYCEROL LIPASE"/>
    <property type="match status" value="1"/>
</dbReference>
<dbReference type="GO" id="GO:0016020">
    <property type="term" value="C:membrane"/>
    <property type="evidence" value="ECO:0007669"/>
    <property type="project" value="TreeGrafter"/>
</dbReference>
<evidence type="ECO:0000313" key="3">
    <source>
        <dbReference type="Proteomes" id="UP000631694"/>
    </source>
</evidence>
<dbReference type="PANTHER" id="PTHR43798:SF20">
    <property type="entry name" value="2-SUCCINYL-6-HYDROXY-2,4-CYCLOHEXADIENE-1-CARBOXYLATE SYNTHASE-RELATED"/>
    <property type="match status" value="1"/>
</dbReference>
<dbReference type="Gene3D" id="3.40.50.1820">
    <property type="entry name" value="alpha/beta hydrolase"/>
    <property type="match status" value="1"/>
</dbReference>
<keyword evidence="2" id="KW-0378">Hydrolase</keyword>
<proteinExistence type="predicted"/>
<comment type="caution">
    <text evidence="2">The sequence shown here is derived from an EMBL/GenBank/DDBJ whole genome shotgun (WGS) entry which is preliminary data.</text>
</comment>
<sequence length="305" mass="32203">MRELHWQGADCTALYGRIFEPEGAADRLPLLCLPGLTRNGRDFDQLADALAGHPETPRAVITMDYRGRGRSGHADAASYTPQVEADDVRRGLLAAGIDRCAVLGTSRGGLIAALLAMLPPATSGLGIGPVILNDIGPVIEVAGLLRIRAGIDLLTGAGAPQTWPAAEALMLKLQGGAFPNVRGDELAAVTRQLFRDEGGHPVADFDPALLATLASLSPETPLPPLWPMFLALGQMRRTAGSAPEPRPLLVLRGALSDVLSEATLAEMQRLLPHLETQVVADQGHAPLLRDDATIARIADFLNGVD</sequence>
<keyword evidence="3" id="KW-1185">Reference proteome</keyword>
<dbReference type="GO" id="GO:0016787">
    <property type="term" value="F:hydrolase activity"/>
    <property type="evidence" value="ECO:0007669"/>
    <property type="project" value="UniProtKB-KW"/>
</dbReference>